<keyword evidence="2 4" id="KW-0238">DNA-binding</keyword>
<evidence type="ECO:0000256" key="4">
    <source>
        <dbReference type="PROSITE-ProRule" id="PRU00335"/>
    </source>
</evidence>
<dbReference type="Pfam" id="PF00440">
    <property type="entry name" value="TetR_N"/>
    <property type="match status" value="1"/>
</dbReference>
<evidence type="ECO:0000256" key="1">
    <source>
        <dbReference type="ARBA" id="ARBA00023015"/>
    </source>
</evidence>
<dbReference type="InterPro" id="IPR050109">
    <property type="entry name" value="HTH-type_TetR-like_transc_reg"/>
</dbReference>
<dbReference type="PROSITE" id="PS50977">
    <property type="entry name" value="HTH_TETR_2"/>
    <property type="match status" value="1"/>
</dbReference>
<gene>
    <name evidence="7" type="ORF">FHR21_000638</name>
</gene>
<dbReference type="Gene3D" id="1.10.10.60">
    <property type="entry name" value="Homeodomain-like"/>
    <property type="match status" value="1"/>
</dbReference>
<protein>
    <submittedName>
        <fullName evidence="7">AcrR family transcriptional regulator</fullName>
    </submittedName>
</protein>
<dbReference type="Gene3D" id="1.10.357.10">
    <property type="entry name" value="Tetracycline Repressor, domain 2"/>
    <property type="match status" value="1"/>
</dbReference>
<evidence type="ECO:0000259" key="6">
    <source>
        <dbReference type="PROSITE" id="PS50977"/>
    </source>
</evidence>
<reference evidence="7 8" key="1">
    <citation type="submission" date="2020-08" db="EMBL/GenBank/DDBJ databases">
        <title>Genomic Encyclopedia of Type Strains, Phase IV (KMG-IV): sequencing the most valuable type-strain genomes for metagenomic binning, comparative biology and taxonomic classification.</title>
        <authorList>
            <person name="Goeker M."/>
        </authorList>
    </citation>
    <scope>NUCLEOTIDE SEQUENCE [LARGE SCALE GENOMIC DNA]</scope>
    <source>
        <strain evidence="7 8">DSM 27163</strain>
    </source>
</reference>
<keyword evidence="1" id="KW-0805">Transcription regulation</keyword>
<evidence type="ECO:0000313" key="7">
    <source>
        <dbReference type="EMBL" id="MBB5705313.1"/>
    </source>
</evidence>
<dbReference type="PANTHER" id="PTHR30055:SF148">
    <property type="entry name" value="TETR-FAMILY TRANSCRIPTIONAL REGULATOR"/>
    <property type="match status" value="1"/>
</dbReference>
<evidence type="ECO:0000313" key="8">
    <source>
        <dbReference type="Proteomes" id="UP000537161"/>
    </source>
</evidence>
<organism evidence="7 8">
    <name type="scientific">Sphingopyxis panaciterrulae</name>
    <dbReference type="NCBI Taxonomy" id="462372"/>
    <lineage>
        <taxon>Bacteria</taxon>
        <taxon>Pseudomonadati</taxon>
        <taxon>Pseudomonadota</taxon>
        <taxon>Alphaproteobacteria</taxon>
        <taxon>Sphingomonadales</taxon>
        <taxon>Sphingomonadaceae</taxon>
        <taxon>Sphingopyxis</taxon>
    </lineage>
</organism>
<feature type="DNA-binding region" description="H-T-H motif" evidence="4">
    <location>
        <begin position="46"/>
        <end position="65"/>
    </location>
</feature>
<dbReference type="Pfam" id="PF16859">
    <property type="entry name" value="TetR_C_11"/>
    <property type="match status" value="1"/>
</dbReference>
<dbReference type="EMBL" id="JACIJH010000001">
    <property type="protein sequence ID" value="MBB5705313.1"/>
    <property type="molecule type" value="Genomic_DNA"/>
</dbReference>
<sequence>MQSESSLSTATRSKRAPKQAQLGRTTRAILDAAAALLAESGYRALTIEQISQRSGVARSSIYRRWRNTAELAIDAFDTALGPNPPIPDEGDIRSDLVLLYKRFTRILERPIWRSVFPSIIEASQTDSRFDGLLSALVGARRESERSIFRRAIERGEIRADAPVEWALDAMTGAYYHRLLMTGADLGEEGMTEWLVDSILTRMRVPPES</sequence>
<dbReference type="GO" id="GO:0000976">
    <property type="term" value="F:transcription cis-regulatory region binding"/>
    <property type="evidence" value="ECO:0007669"/>
    <property type="project" value="TreeGrafter"/>
</dbReference>
<feature type="compositionally biased region" description="Polar residues" evidence="5">
    <location>
        <begin position="1"/>
        <end position="11"/>
    </location>
</feature>
<dbReference type="Proteomes" id="UP000537161">
    <property type="component" value="Unassembled WGS sequence"/>
</dbReference>
<dbReference type="AlphaFoldDB" id="A0A7W9EP71"/>
<dbReference type="RefSeq" id="WP_184095194.1">
    <property type="nucleotide sequence ID" value="NZ_JACIJH010000001.1"/>
</dbReference>
<evidence type="ECO:0000256" key="3">
    <source>
        <dbReference type="ARBA" id="ARBA00023163"/>
    </source>
</evidence>
<dbReference type="PANTHER" id="PTHR30055">
    <property type="entry name" value="HTH-TYPE TRANSCRIPTIONAL REGULATOR RUTR"/>
    <property type="match status" value="1"/>
</dbReference>
<feature type="region of interest" description="Disordered" evidence="5">
    <location>
        <begin position="1"/>
        <end position="22"/>
    </location>
</feature>
<dbReference type="GO" id="GO:0003700">
    <property type="term" value="F:DNA-binding transcription factor activity"/>
    <property type="evidence" value="ECO:0007669"/>
    <property type="project" value="TreeGrafter"/>
</dbReference>
<dbReference type="InterPro" id="IPR036271">
    <property type="entry name" value="Tet_transcr_reg_TetR-rel_C_sf"/>
</dbReference>
<dbReference type="SUPFAM" id="SSF46689">
    <property type="entry name" value="Homeodomain-like"/>
    <property type="match status" value="1"/>
</dbReference>
<name>A0A7W9EP71_9SPHN</name>
<evidence type="ECO:0000256" key="5">
    <source>
        <dbReference type="SAM" id="MobiDB-lite"/>
    </source>
</evidence>
<accession>A0A7W9EP71</accession>
<dbReference type="InterPro" id="IPR011075">
    <property type="entry name" value="TetR_C"/>
</dbReference>
<dbReference type="InterPro" id="IPR001647">
    <property type="entry name" value="HTH_TetR"/>
</dbReference>
<dbReference type="PRINTS" id="PR00455">
    <property type="entry name" value="HTHTETR"/>
</dbReference>
<dbReference type="SUPFAM" id="SSF48498">
    <property type="entry name" value="Tetracyclin repressor-like, C-terminal domain"/>
    <property type="match status" value="1"/>
</dbReference>
<evidence type="ECO:0000256" key="2">
    <source>
        <dbReference type="ARBA" id="ARBA00023125"/>
    </source>
</evidence>
<proteinExistence type="predicted"/>
<keyword evidence="8" id="KW-1185">Reference proteome</keyword>
<dbReference type="InterPro" id="IPR009057">
    <property type="entry name" value="Homeodomain-like_sf"/>
</dbReference>
<comment type="caution">
    <text evidence="7">The sequence shown here is derived from an EMBL/GenBank/DDBJ whole genome shotgun (WGS) entry which is preliminary data.</text>
</comment>
<feature type="domain" description="HTH tetR-type" evidence="6">
    <location>
        <begin position="23"/>
        <end position="83"/>
    </location>
</feature>
<keyword evidence="3" id="KW-0804">Transcription</keyword>